<organism evidence="1 2">
    <name type="scientific">Lymnaea stagnalis</name>
    <name type="common">Great pond snail</name>
    <name type="synonym">Helix stagnalis</name>
    <dbReference type="NCBI Taxonomy" id="6523"/>
    <lineage>
        <taxon>Eukaryota</taxon>
        <taxon>Metazoa</taxon>
        <taxon>Spiralia</taxon>
        <taxon>Lophotrochozoa</taxon>
        <taxon>Mollusca</taxon>
        <taxon>Gastropoda</taxon>
        <taxon>Heterobranchia</taxon>
        <taxon>Euthyneura</taxon>
        <taxon>Panpulmonata</taxon>
        <taxon>Hygrophila</taxon>
        <taxon>Lymnaeoidea</taxon>
        <taxon>Lymnaeidae</taxon>
        <taxon>Lymnaea</taxon>
    </lineage>
</organism>
<sequence>MPVDVETAKKFIGEWRVQVSETMGADEMGRAMGFPPIMIDMFKRLEYSLSFTLEGQVVRVAFKFNNQLAPSGSITVGSGEKLDYPSPDGGIVKVIMNIEDGIVTDVHEDSEKGLSWTTARSVDGDVMTAVTTCRNETMRQTFKRE</sequence>
<dbReference type="CDD" id="cd00742">
    <property type="entry name" value="FABP"/>
    <property type="match status" value="1"/>
</dbReference>
<proteinExistence type="predicted"/>
<comment type="caution">
    <text evidence="1">The sequence shown here is derived from an EMBL/GenBank/DDBJ whole genome shotgun (WGS) entry which is preliminary data.</text>
</comment>
<accession>A0AAV2HQG6</accession>
<protein>
    <submittedName>
        <fullName evidence="1">Uncharacterized protein</fullName>
    </submittedName>
</protein>
<dbReference type="EMBL" id="CAXITT010000191">
    <property type="protein sequence ID" value="CAL1535079.1"/>
    <property type="molecule type" value="Genomic_DNA"/>
</dbReference>
<dbReference type="SUPFAM" id="SSF50814">
    <property type="entry name" value="Lipocalins"/>
    <property type="match status" value="1"/>
</dbReference>
<dbReference type="Proteomes" id="UP001497497">
    <property type="component" value="Unassembled WGS sequence"/>
</dbReference>
<keyword evidence="2" id="KW-1185">Reference proteome</keyword>
<evidence type="ECO:0000313" key="1">
    <source>
        <dbReference type="EMBL" id="CAL1535079.1"/>
    </source>
</evidence>
<name>A0AAV2HQG6_LYMST</name>
<reference evidence="1 2" key="1">
    <citation type="submission" date="2024-04" db="EMBL/GenBank/DDBJ databases">
        <authorList>
            <consortium name="Genoscope - CEA"/>
            <person name="William W."/>
        </authorList>
    </citation>
    <scope>NUCLEOTIDE SEQUENCE [LARGE SCALE GENOMIC DNA]</scope>
</reference>
<dbReference type="GO" id="GO:0008289">
    <property type="term" value="F:lipid binding"/>
    <property type="evidence" value="ECO:0007669"/>
    <property type="project" value="UniProtKB-KW"/>
</dbReference>
<dbReference type="AlphaFoldDB" id="A0AAV2HQG6"/>
<gene>
    <name evidence="1" type="ORF">GSLYS_00009039001</name>
</gene>
<dbReference type="InterPro" id="IPR012674">
    <property type="entry name" value="Calycin"/>
</dbReference>
<dbReference type="Gene3D" id="2.40.128.20">
    <property type="match status" value="1"/>
</dbReference>
<evidence type="ECO:0000313" key="2">
    <source>
        <dbReference type="Proteomes" id="UP001497497"/>
    </source>
</evidence>